<organism evidence="11 12">
    <name type="scientific">Mythimna separata</name>
    <name type="common">Oriental armyworm</name>
    <name type="synonym">Pseudaletia separata</name>
    <dbReference type="NCBI Taxonomy" id="271217"/>
    <lineage>
        <taxon>Eukaryota</taxon>
        <taxon>Metazoa</taxon>
        <taxon>Ecdysozoa</taxon>
        <taxon>Arthropoda</taxon>
        <taxon>Hexapoda</taxon>
        <taxon>Insecta</taxon>
        <taxon>Pterygota</taxon>
        <taxon>Neoptera</taxon>
        <taxon>Endopterygota</taxon>
        <taxon>Lepidoptera</taxon>
        <taxon>Glossata</taxon>
        <taxon>Ditrysia</taxon>
        <taxon>Noctuoidea</taxon>
        <taxon>Noctuidae</taxon>
        <taxon>Noctuinae</taxon>
        <taxon>Hadenini</taxon>
        <taxon>Mythimna</taxon>
    </lineage>
</organism>
<evidence type="ECO:0000256" key="4">
    <source>
        <dbReference type="ARBA" id="ARBA00022692"/>
    </source>
</evidence>
<keyword evidence="2" id="KW-1003">Cell membrane</keyword>
<keyword evidence="9 10" id="KW-0807">Transducer</keyword>
<feature type="transmembrane region" description="Helical" evidence="10">
    <location>
        <begin position="78"/>
        <end position="102"/>
    </location>
</feature>
<dbReference type="GO" id="GO:0007165">
    <property type="term" value="P:signal transduction"/>
    <property type="evidence" value="ECO:0007669"/>
    <property type="project" value="UniProtKB-KW"/>
</dbReference>
<evidence type="ECO:0000256" key="5">
    <source>
        <dbReference type="ARBA" id="ARBA00022725"/>
    </source>
</evidence>
<keyword evidence="8 10" id="KW-0675">Receptor</keyword>
<evidence type="ECO:0000256" key="7">
    <source>
        <dbReference type="ARBA" id="ARBA00023136"/>
    </source>
</evidence>
<dbReference type="Pfam" id="PF02949">
    <property type="entry name" value="7tm_6"/>
    <property type="match status" value="1"/>
</dbReference>
<keyword evidence="12" id="KW-1185">Reference proteome</keyword>
<keyword evidence="3 10" id="KW-0716">Sensory transduction</keyword>
<keyword evidence="5 10" id="KW-0552">Olfaction</keyword>
<keyword evidence="4 10" id="KW-0812">Transmembrane</keyword>
<comment type="subcellular location">
    <subcellularLocation>
        <location evidence="1 10">Cell membrane</location>
        <topology evidence="1 10">Multi-pass membrane protein</topology>
    </subcellularLocation>
</comment>
<comment type="caution">
    <text evidence="10">Lacks conserved residue(s) required for the propagation of feature annotation.</text>
</comment>
<evidence type="ECO:0000256" key="8">
    <source>
        <dbReference type="ARBA" id="ARBA00023170"/>
    </source>
</evidence>
<evidence type="ECO:0000256" key="2">
    <source>
        <dbReference type="ARBA" id="ARBA00022475"/>
    </source>
</evidence>
<dbReference type="PANTHER" id="PTHR21137:SF35">
    <property type="entry name" value="ODORANT RECEPTOR 19A-RELATED"/>
    <property type="match status" value="1"/>
</dbReference>
<evidence type="ECO:0000256" key="1">
    <source>
        <dbReference type="ARBA" id="ARBA00004651"/>
    </source>
</evidence>
<feature type="transmembrane region" description="Helical" evidence="10">
    <location>
        <begin position="383"/>
        <end position="406"/>
    </location>
</feature>
<evidence type="ECO:0000256" key="3">
    <source>
        <dbReference type="ARBA" id="ARBA00022606"/>
    </source>
</evidence>
<name>A0AAD7YE87_MYTSE</name>
<comment type="similarity">
    <text evidence="10">Belongs to the insect chemoreceptor superfamily. Heteromeric odorant receptor channel (TC 1.A.69) family.</text>
</comment>
<keyword evidence="6 10" id="KW-1133">Transmembrane helix</keyword>
<evidence type="ECO:0000256" key="9">
    <source>
        <dbReference type="ARBA" id="ARBA00023224"/>
    </source>
</evidence>
<comment type="caution">
    <text evidence="11">The sequence shown here is derived from an EMBL/GenBank/DDBJ whole genome shotgun (WGS) entry which is preliminary data.</text>
</comment>
<protein>
    <recommendedName>
        <fullName evidence="10">Odorant receptor</fullName>
    </recommendedName>
</protein>
<accession>A0AAD7YE87</accession>
<feature type="transmembrane region" description="Helical" evidence="10">
    <location>
        <begin position="286"/>
        <end position="315"/>
    </location>
</feature>
<dbReference type="GO" id="GO:0004984">
    <property type="term" value="F:olfactory receptor activity"/>
    <property type="evidence" value="ECO:0007669"/>
    <property type="project" value="InterPro"/>
</dbReference>
<sequence length="420" mass="47159">MSRLRKFGLQYCDLQSSMENVAFFLKAVTLKIDERDKKSIPIFFYFLTIFCSVCYFYVYLVSMVWFVSCRCPVTGDVLAGIIVFSLGIASEISSVKFLFILYNIKDVRKIVAECLACNSQVVPGTRFSVNLLRTLREAKKRAMLFWMLIIANGVIYVIKPILLSGRHFMDDVVILYGLEPMFETPNYQISFVLEAASVALICYLAANISAFLIIITGYVQAQLLALSEELINVWDDAEEHVLQNEEVDIENDVEEDIKAINDKAKEIKVNIYIKDQLKDIANRHAVIINLLVQIEGIFGGAIAVEFCVLVVALIAELLGGLQNTYMEVPFALIQVGMDCLIGQKVMDAGAVFKDAVYDCKWERFSNNNMKIALVMLVNAQKPMTVSVGGVTTLSYASFMTIIKSIYSTYTTLRSTMGDKV</sequence>
<proteinExistence type="inferred from homology"/>
<dbReference type="PANTHER" id="PTHR21137">
    <property type="entry name" value="ODORANT RECEPTOR"/>
    <property type="match status" value="1"/>
</dbReference>
<dbReference type="InterPro" id="IPR004117">
    <property type="entry name" value="7tm6_olfct_rcpt"/>
</dbReference>
<feature type="transmembrane region" description="Helical" evidence="10">
    <location>
        <begin position="195"/>
        <end position="219"/>
    </location>
</feature>
<dbReference type="EMBL" id="JARGEI010000021">
    <property type="protein sequence ID" value="KAJ8712067.1"/>
    <property type="molecule type" value="Genomic_DNA"/>
</dbReference>
<evidence type="ECO:0000256" key="10">
    <source>
        <dbReference type="RuleBase" id="RU351113"/>
    </source>
</evidence>
<evidence type="ECO:0000256" key="6">
    <source>
        <dbReference type="ARBA" id="ARBA00022989"/>
    </source>
</evidence>
<evidence type="ECO:0000313" key="11">
    <source>
        <dbReference type="EMBL" id="KAJ8712067.1"/>
    </source>
</evidence>
<dbReference type="GO" id="GO:0005549">
    <property type="term" value="F:odorant binding"/>
    <property type="evidence" value="ECO:0007669"/>
    <property type="project" value="InterPro"/>
</dbReference>
<dbReference type="AlphaFoldDB" id="A0AAD7YE87"/>
<dbReference type="Proteomes" id="UP001231518">
    <property type="component" value="Chromosome 17"/>
</dbReference>
<keyword evidence="7 10" id="KW-0472">Membrane</keyword>
<feature type="transmembrane region" description="Helical" evidence="10">
    <location>
        <begin position="143"/>
        <end position="162"/>
    </location>
</feature>
<gene>
    <name evidence="11" type="ORF">PYW07_004909</name>
</gene>
<evidence type="ECO:0000313" key="12">
    <source>
        <dbReference type="Proteomes" id="UP001231518"/>
    </source>
</evidence>
<reference evidence="11" key="1">
    <citation type="submission" date="2023-03" db="EMBL/GenBank/DDBJ databases">
        <title>Chromosome-level genomes of two armyworms, Mythimna separata and Mythimna loreyi, provide insights into the biosynthesis and reception of sex pheromones.</title>
        <authorList>
            <person name="Zhao H."/>
        </authorList>
    </citation>
    <scope>NUCLEOTIDE SEQUENCE</scope>
    <source>
        <strain evidence="11">BeijingLab</strain>
        <tissue evidence="11">Pupa</tissue>
    </source>
</reference>
<feature type="transmembrane region" description="Helical" evidence="10">
    <location>
        <begin position="42"/>
        <end position="66"/>
    </location>
</feature>
<dbReference type="GO" id="GO:0005886">
    <property type="term" value="C:plasma membrane"/>
    <property type="evidence" value="ECO:0007669"/>
    <property type="project" value="UniProtKB-SubCell"/>
</dbReference>